<dbReference type="Proteomes" id="UP000677228">
    <property type="component" value="Unassembled WGS sequence"/>
</dbReference>
<reference evidence="3" key="1">
    <citation type="submission" date="2021-02" db="EMBL/GenBank/DDBJ databases">
        <authorList>
            <person name="Nowell W R."/>
        </authorList>
    </citation>
    <scope>NUCLEOTIDE SEQUENCE</scope>
</reference>
<dbReference type="InterPro" id="IPR025139">
    <property type="entry name" value="DUF4062"/>
</dbReference>
<dbReference type="PANTHER" id="PTHR19871:SF14">
    <property type="entry name" value="DUF4062 DOMAIN-CONTAINING PROTEIN"/>
    <property type="match status" value="1"/>
</dbReference>
<gene>
    <name evidence="2" type="ORF">OVA965_LOCUS9502</name>
    <name evidence="3" type="ORF">TMI583_LOCUS9498</name>
</gene>
<dbReference type="AlphaFoldDB" id="A0A8S2HYI2"/>
<evidence type="ECO:0000259" key="1">
    <source>
        <dbReference type="Pfam" id="PF13271"/>
    </source>
</evidence>
<organism evidence="3 4">
    <name type="scientific">Didymodactylos carnosus</name>
    <dbReference type="NCBI Taxonomy" id="1234261"/>
    <lineage>
        <taxon>Eukaryota</taxon>
        <taxon>Metazoa</taxon>
        <taxon>Spiralia</taxon>
        <taxon>Gnathifera</taxon>
        <taxon>Rotifera</taxon>
        <taxon>Eurotatoria</taxon>
        <taxon>Bdelloidea</taxon>
        <taxon>Philodinida</taxon>
        <taxon>Philodinidae</taxon>
        <taxon>Didymodactylos</taxon>
    </lineage>
</organism>
<evidence type="ECO:0000313" key="4">
    <source>
        <dbReference type="Proteomes" id="UP000682733"/>
    </source>
</evidence>
<dbReference type="EMBL" id="CAJOBA010003371">
    <property type="protein sequence ID" value="CAF3679722.1"/>
    <property type="molecule type" value="Genomic_DNA"/>
</dbReference>
<dbReference type="PANTHER" id="PTHR19871">
    <property type="entry name" value="BETA TRANSDUCIN-RELATED PROTEIN"/>
    <property type="match status" value="1"/>
</dbReference>
<feature type="domain" description="DUF4062" evidence="1">
    <location>
        <begin position="3"/>
        <end position="90"/>
    </location>
</feature>
<comment type="caution">
    <text evidence="3">The sequence shown here is derived from an EMBL/GenBank/DDBJ whole genome shotgun (WGS) entry which is preliminary data.</text>
</comment>
<sequence length="983" mass="115026">MVRVFISSTFLDTEAERDSLIINVFPKLRTYCRNQYGLEFQYADMRWGIPVEAADNHRGVHDCLKELAFCKKYSVATNFILLLSHRYGWRPIADEINEDVFDLLRQTIASNNLSIEYTDSYGTPFADILATWYKLDTNRDIDTYKNGKNAWYNVSSFVQTLLKTAMKICVSEHKITKLGHGVTQVELDDFLISVTEKEIINGLLSTIDANDRTLCFIRHIDDISEHLTDKLAWDYIEMGNGSIDTEIEERLNDLKFSRIPKKLQDPSIFNYHVKWTSDGITRQNHADYIKKFNDDLYLAVKKQIDQCVKARIEDNLYDELLQHALQCNRQTIKFYGRYDVLAKLDIIWMIYNSWLKEEKRAITMEQRNFLQLFLEKHQRMSPLFVKLIFDLIIKWHSYDKLDEALFEIKDVNDCIVLILRRMQTIHNSVFFSRALSYISAFKTGITQTELEDLLSLDDQVLESVFEYFLPPVKRIPPLLWTRLRNDLEEYVIESRGDGVVIMKWFYRKFRATIKSEYGSPSLVQLTSKGYSLSQEFDPEVIRNIIYLYLDKFKDRKKEFCINDQLRKKYGLQSNVVEADRLVMSQATEFCDSDGVIQYNRRKLKQLPHFLKKLSPNEKNLIISLEMIYNYQWMHAAYICTDTAAIEHYLMMLTISIAHSPQATEQLRESESAANTLMMIYQQLGYAFFSEYPDNFAFEICSRLTPWYGTNHFITRLIDTCDKFIDANGPDWLTVNCIGESLVVFAENNANYFECWNFKDNVLVERVDLRATAKIILVSECWNFIRGKIIVAYLTDGTIHIYAFNKTLLLRNWGHVSVGKDLDLLSLMPPYLVCTFHCKPNTSEQPCLMLIELTKILLLTAEFEEGSLNDKTDLEPPVHFDDQEWLRVSIVRFEPRLDTPITHIVHPTRDLITFEEEIPTQSGSKTKSIDVYFYPIQALLCFSNFHVEKSYRFPSKNKNELTISKYTSVDSVFDPDSEYDIFIT</sequence>
<evidence type="ECO:0000313" key="2">
    <source>
        <dbReference type="EMBL" id="CAF0898584.1"/>
    </source>
</evidence>
<dbReference type="Pfam" id="PF13271">
    <property type="entry name" value="DUF4062"/>
    <property type="match status" value="1"/>
</dbReference>
<proteinExistence type="predicted"/>
<evidence type="ECO:0000313" key="3">
    <source>
        <dbReference type="EMBL" id="CAF3679722.1"/>
    </source>
</evidence>
<protein>
    <recommendedName>
        <fullName evidence="1">DUF4062 domain-containing protein</fullName>
    </recommendedName>
</protein>
<name>A0A8S2HYI2_9BILA</name>
<accession>A0A8S2HYI2</accession>
<dbReference type="EMBL" id="CAJNOK010003370">
    <property type="protein sequence ID" value="CAF0898584.1"/>
    <property type="molecule type" value="Genomic_DNA"/>
</dbReference>
<dbReference type="Proteomes" id="UP000682733">
    <property type="component" value="Unassembled WGS sequence"/>
</dbReference>
<dbReference type="InterPro" id="IPR052752">
    <property type="entry name" value="NACHT-WD_repeat"/>
</dbReference>